<dbReference type="EMBL" id="CM000881">
    <property type="protein sequence ID" value="PNT73670.1"/>
    <property type="molecule type" value="Genomic_DNA"/>
</dbReference>
<reference evidence="2 3" key="1">
    <citation type="journal article" date="2010" name="Nature">
        <title>Genome sequencing and analysis of the model grass Brachypodium distachyon.</title>
        <authorList>
            <consortium name="International Brachypodium Initiative"/>
        </authorList>
    </citation>
    <scope>NUCLEOTIDE SEQUENCE [LARGE SCALE GENOMIC DNA]</scope>
    <source>
        <strain evidence="2 3">Bd21</strain>
    </source>
</reference>
<feature type="compositionally biased region" description="Polar residues" evidence="1">
    <location>
        <begin position="143"/>
        <end position="153"/>
    </location>
</feature>
<evidence type="ECO:0000313" key="4">
    <source>
        <dbReference type="Proteomes" id="UP000008810"/>
    </source>
</evidence>
<reference evidence="2" key="2">
    <citation type="submission" date="2017-06" db="EMBL/GenBank/DDBJ databases">
        <title>WGS assembly of Brachypodium distachyon.</title>
        <authorList>
            <consortium name="The International Brachypodium Initiative"/>
            <person name="Lucas S."/>
            <person name="Harmon-Smith M."/>
            <person name="Lail K."/>
            <person name="Tice H."/>
            <person name="Grimwood J."/>
            <person name="Bruce D."/>
            <person name="Barry K."/>
            <person name="Shu S."/>
            <person name="Lindquist E."/>
            <person name="Wang M."/>
            <person name="Pitluck S."/>
            <person name="Vogel J.P."/>
            <person name="Garvin D.F."/>
            <person name="Mockler T.C."/>
            <person name="Schmutz J."/>
            <person name="Rokhsar D."/>
            <person name="Bevan M.W."/>
        </authorList>
    </citation>
    <scope>NUCLEOTIDE SEQUENCE</scope>
    <source>
        <strain evidence="2">Bd21</strain>
    </source>
</reference>
<dbReference type="Gramene" id="PNT73670">
    <property type="protein sequence ID" value="PNT73670"/>
    <property type="gene ID" value="BRADI_2g62078v3"/>
</dbReference>
<dbReference type="Proteomes" id="UP000008810">
    <property type="component" value="Chromosome 2"/>
</dbReference>
<sequence length="221" mass="22418">MAGRRGEAVQGVLLVPAAPGPPRGDYHDIEAGAAAAAEVGVGEDGAGAPGFVAGGVEVAAGEGGELAAGAGDEVADGEADGEGGAVPPRRRAAIGEEAHEEEAMAGGCERRRAGEEPRGDGGDEGADLAAAAAGAYGDPGIGTNTLAPWSRSRSMMKKPAKEFFGQRRRRKEGSATRRLQRLQAVAQRKRSAAESRRARMSRSRSSGSTESAMAAGRKLLS</sequence>
<name>A0A2K2DHB6_BRADI</name>
<protein>
    <submittedName>
        <fullName evidence="2 3">Uncharacterized protein</fullName>
    </submittedName>
</protein>
<evidence type="ECO:0000313" key="2">
    <source>
        <dbReference type="EMBL" id="PNT73670.1"/>
    </source>
</evidence>
<dbReference type="AlphaFoldDB" id="A0A2K2DHB6"/>
<reference evidence="3" key="3">
    <citation type="submission" date="2018-08" db="UniProtKB">
        <authorList>
            <consortium name="EnsemblPlants"/>
        </authorList>
    </citation>
    <scope>IDENTIFICATION</scope>
    <source>
        <strain evidence="3">cv. Bd21</strain>
    </source>
</reference>
<evidence type="ECO:0000313" key="3">
    <source>
        <dbReference type="EnsemblPlants" id="PNT73670"/>
    </source>
</evidence>
<dbReference type="EnsemblPlants" id="PNT73670">
    <property type="protein sequence ID" value="PNT73670"/>
    <property type="gene ID" value="BRADI_2g62078v3"/>
</dbReference>
<gene>
    <name evidence="2" type="ORF">BRADI_2g62078v3</name>
</gene>
<feature type="compositionally biased region" description="Basic and acidic residues" evidence="1">
    <location>
        <begin position="108"/>
        <end position="121"/>
    </location>
</feature>
<feature type="region of interest" description="Disordered" evidence="1">
    <location>
        <begin position="64"/>
        <end position="221"/>
    </location>
</feature>
<evidence type="ECO:0000256" key="1">
    <source>
        <dbReference type="SAM" id="MobiDB-lite"/>
    </source>
</evidence>
<proteinExistence type="predicted"/>
<dbReference type="InParanoid" id="A0A2K2DHB6"/>
<feature type="compositionally biased region" description="Low complexity" evidence="1">
    <location>
        <begin position="203"/>
        <end position="214"/>
    </location>
</feature>
<accession>A0A2K2DHB6</accession>
<keyword evidence="4" id="KW-1185">Reference proteome</keyword>
<feature type="compositionally biased region" description="Low complexity" evidence="1">
    <location>
        <begin position="127"/>
        <end position="142"/>
    </location>
</feature>
<organism evidence="2">
    <name type="scientific">Brachypodium distachyon</name>
    <name type="common">Purple false brome</name>
    <name type="synonym">Trachynia distachya</name>
    <dbReference type="NCBI Taxonomy" id="15368"/>
    <lineage>
        <taxon>Eukaryota</taxon>
        <taxon>Viridiplantae</taxon>
        <taxon>Streptophyta</taxon>
        <taxon>Embryophyta</taxon>
        <taxon>Tracheophyta</taxon>
        <taxon>Spermatophyta</taxon>
        <taxon>Magnoliopsida</taxon>
        <taxon>Liliopsida</taxon>
        <taxon>Poales</taxon>
        <taxon>Poaceae</taxon>
        <taxon>BOP clade</taxon>
        <taxon>Pooideae</taxon>
        <taxon>Stipodae</taxon>
        <taxon>Brachypodieae</taxon>
        <taxon>Brachypodium</taxon>
    </lineage>
</organism>